<gene>
    <name evidence="1" type="ORF">BOLC5T32810H</name>
</gene>
<dbReference type="EMBL" id="LR031877">
    <property type="protein sequence ID" value="VDD45263.1"/>
    <property type="molecule type" value="Genomic_DNA"/>
</dbReference>
<organism evidence="1">
    <name type="scientific">Brassica oleracea</name>
    <name type="common">Wild cabbage</name>
    <dbReference type="NCBI Taxonomy" id="3712"/>
    <lineage>
        <taxon>Eukaryota</taxon>
        <taxon>Viridiplantae</taxon>
        <taxon>Streptophyta</taxon>
        <taxon>Embryophyta</taxon>
        <taxon>Tracheophyta</taxon>
        <taxon>Spermatophyta</taxon>
        <taxon>Magnoliopsida</taxon>
        <taxon>eudicotyledons</taxon>
        <taxon>Gunneridae</taxon>
        <taxon>Pentapetalae</taxon>
        <taxon>rosids</taxon>
        <taxon>malvids</taxon>
        <taxon>Brassicales</taxon>
        <taxon>Brassicaceae</taxon>
        <taxon>Brassiceae</taxon>
        <taxon>Brassica</taxon>
    </lineage>
</organism>
<name>A0A3P6EKQ1_BRAOL</name>
<sequence>MTVIKGLISNSNSWTKFFFFVRINAASPNDSPFINPLPPFFDDVIEVRDLLKIGPFFWTFITPRRVRRVLRLVYPNLGVGVEAGSDSEPDDPAPCDVLAEETNVRASKGKGVDLGDIEFSADDFILLGWDPDLPYGDGSSSSEAPISYFDEFLAGLPSSFDPCGNRNSHRRL</sequence>
<dbReference type="AlphaFoldDB" id="A0A3P6EKQ1"/>
<proteinExistence type="predicted"/>
<reference evidence="1" key="1">
    <citation type="submission" date="2018-11" db="EMBL/GenBank/DDBJ databases">
        <authorList>
            <consortium name="Genoscope - CEA"/>
            <person name="William W."/>
        </authorList>
    </citation>
    <scope>NUCLEOTIDE SEQUENCE</scope>
</reference>
<accession>A0A3P6EKQ1</accession>
<evidence type="ECO:0000313" key="1">
    <source>
        <dbReference type="EMBL" id="VDD45263.1"/>
    </source>
</evidence>
<protein>
    <submittedName>
        <fullName evidence="1">Uncharacterized protein</fullName>
    </submittedName>
</protein>